<feature type="compositionally biased region" description="Polar residues" evidence="1">
    <location>
        <begin position="117"/>
        <end position="132"/>
    </location>
</feature>
<comment type="caution">
    <text evidence="3">The sequence shown here is derived from an EMBL/GenBank/DDBJ whole genome shotgun (WGS) entry which is preliminary data.</text>
</comment>
<proteinExistence type="predicted"/>
<dbReference type="InterPro" id="IPR036691">
    <property type="entry name" value="Endo/exonu/phosph_ase_sf"/>
</dbReference>
<feature type="compositionally biased region" description="Basic and acidic residues" evidence="1">
    <location>
        <begin position="1"/>
        <end position="14"/>
    </location>
</feature>
<dbReference type="PANTHER" id="PTHR33710:SF64">
    <property type="entry name" value="ENDONUCLEASE_EXONUCLEASE_PHOSPHATASE DOMAIN-CONTAINING PROTEIN"/>
    <property type="match status" value="1"/>
</dbReference>
<sequence length="533" mass="60882">MKLDASKIVSEGEKSPSFSSTPKQTNDVRDYVILNAFGTYSGDKYFSNGNFSRKRPRRRSPGFFSTSNLGPAHFHSDSSGPLNMDLPPHPQYPSSGLVPSETSNIPSIHPNIISSPTQSLNRPTSQSATETNLDMEEGEIVEDSMHSDIRQCDGASNLEQIINSESDATMEIGRGEISDSSMNYLSINIRGVLDPAKARWINEIKRNHKISFMGLQESKCESLSEMNLRDFWGPSALDYEVVEATGRSGGIISLWDPSLFVKSGVKKNRNFLMVSGMLKGYSQIMHIVNVYAPQRQTDKKLLWDLLENLKLSTPGTWIMCGDFNAVRFHEDRKNSSFNPNCARNFNDFIYNSSLLEYTMKGSKYTYARKSGNKMSKIDRFLVCQDFFDCWHDACLMALPRYLPDHSPLILVTTPMDFGPIPFRFFNSWLDRPDCDNVIKNACDSFFFSGPPDVYLIEKLKHIKSALKLWLKDIKIKEEEIYKTFTADIENIENILETRDLLEEELWTYEECKVGLMELEDHRNKDIRQRSRVK</sequence>
<evidence type="ECO:0000256" key="1">
    <source>
        <dbReference type="SAM" id="MobiDB-lite"/>
    </source>
</evidence>
<dbReference type="SUPFAM" id="SSF56219">
    <property type="entry name" value="DNase I-like"/>
    <property type="match status" value="1"/>
</dbReference>
<dbReference type="Pfam" id="PF03372">
    <property type="entry name" value="Exo_endo_phos"/>
    <property type="match status" value="1"/>
</dbReference>
<reference evidence="3" key="1">
    <citation type="journal article" date="2023" name="bioRxiv">
        <title>Improved chromosome-level genome assembly for marigold (Tagetes erecta).</title>
        <authorList>
            <person name="Jiang F."/>
            <person name="Yuan L."/>
            <person name="Wang S."/>
            <person name="Wang H."/>
            <person name="Xu D."/>
            <person name="Wang A."/>
            <person name="Fan W."/>
        </authorList>
    </citation>
    <scope>NUCLEOTIDE SEQUENCE</scope>
    <source>
        <strain evidence="3">WSJ</strain>
        <tissue evidence="3">Leaf</tissue>
    </source>
</reference>
<gene>
    <name evidence="3" type="ORF">QVD17_20217</name>
</gene>
<accession>A0AAD8NXZ7</accession>
<feature type="region of interest" description="Disordered" evidence="1">
    <location>
        <begin position="1"/>
        <end position="24"/>
    </location>
</feature>
<dbReference type="PANTHER" id="PTHR33710">
    <property type="entry name" value="BNAC02G09200D PROTEIN"/>
    <property type="match status" value="1"/>
</dbReference>
<dbReference type="Gene3D" id="3.60.10.10">
    <property type="entry name" value="Endonuclease/exonuclease/phosphatase"/>
    <property type="match status" value="1"/>
</dbReference>
<organism evidence="3 4">
    <name type="scientific">Tagetes erecta</name>
    <name type="common">African marigold</name>
    <dbReference type="NCBI Taxonomy" id="13708"/>
    <lineage>
        <taxon>Eukaryota</taxon>
        <taxon>Viridiplantae</taxon>
        <taxon>Streptophyta</taxon>
        <taxon>Embryophyta</taxon>
        <taxon>Tracheophyta</taxon>
        <taxon>Spermatophyta</taxon>
        <taxon>Magnoliopsida</taxon>
        <taxon>eudicotyledons</taxon>
        <taxon>Gunneridae</taxon>
        <taxon>Pentapetalae</taxon>
        <taxon>asterids</taxon>
        <taxon>campanulids</taxon>
        <taxon>Asterales</taxon>
        <taxon>Asteraceae</taxon>
        <taxon>Asteroideae</taxon>
        <taxon>Heliantheae alliance</taxon>
        <taxon>Tageteae</taxon>
        <taxon>Tagetes</taxon>
    </lineage>
</organism>
<feature type="compositionally biased region" description="Low complexity" evidence="1">
    <location>
        <begin position="103"/>
        <end position="116"/>
    </location>
</feature>
<dbReference type="InterPro" id="IPR005135">
    <property type="entry name" value="Endo/exonuclease/phosphatase"/>
</dbReference>
<evidence type="ECO:0000313" key="3">
    <source>
        <dbReference type="EMBL" id="KAK1424876.1"/>
    </source>
</evidence>
<dbReference type="Proteomes" id="UP001229421">
    <property type="component" value="Unassembled WGS sequence"/>
</dbReference>
<evidence type="ECO:0000259" key="2">
    <source>
        <dbReference type="Pfam" id="PF03372"/>
    </source>
</evidence>
<feature type="region of interest" description="Disordered" evidence="1">
    <location>
        <begin position="47"/>
        <end position="133"/>
    </location>
</feature>
<dbReference type="EMBL" id="JAUHHV010000005">
    <property type="protein sequence ID" value="KAK1424876.1"/>
    <property type="molecule type" value="Genomic_DNA"/>
</dbReference>
<dbReference type="GO" id="GO:0003824">
    <property type="term" value="F:catalytic activity"/>
    <property type="evidence" value="ECO:0007669"/>
    <property type="project" value="InterPro"/>
</dbReference>
<name>A0AAD8NXZ7_TARER</name>
<protein>
    <recommendedName>
        <fullName evidence="2">Endonuclease/exonuclease/phosphatase domain-containing protein</fullName>
    </recommendedName>
</protein>
<keyword evidence="4" id="KW-1185">Reference proteome</keyword>
<dbReference type="AlphaFoldDB" id="A0AAD8NXZ7"/>
<feature type="domain" description="Endonuclease/exonuclease/phosphatase" evidence="2">
    <location>
        <begin position="186"/>
        <end position="387"/>
    </location>
</feature>
<evidence type="ECO:0000313" key="4">
    <source>
        <dbReference type="Proteomes" id="UP001229421"/>
    </source>
</evidence>